<feature type="signal peptide" evidence="2">
    <location>
        <begin position="1"/>
        <end position="17"/>
    </location>
</feature>
<evidence type="ECO:0000313" key="3">
    <source>
        <dbReference type="EMBL" id="CAH2301383.1"/>
    </source>
</evidence>
<feature type="compositionally biased region" description="Basic residues" evidence="1">
    <location>
        <begin position="261"/>
        <end position="276"/>
    </location>
</feature>
<evidence type="ECO:0000256" key="2">
    <source>
        <dbReference type="SAM" id="SignalP"/>
    </source>
</evidence>
<reference evidence="3" key="1">
    <citation type="submission" date="2022-03" db="EMBL/GenBank/DDBJ databases">
        <authorList>
            <person name="Alioto T."/>
            <person name="Alioto T."/>
            <person name="Gomez Garrido J."/>
        </authorList>
    </citation>
    <scope>NUCLEOTIDE SEQUENCE</scope>
</reference>
<evidence type="ECO:0000313" key="4">
    <source>
        <dbReference type="Proteomes" id="UP001295444"/>
    </source>
</evidence>
<feature type="chain" id="PRO_5041985702" evidence="2">
    <location>
        <begin position="18"/>
        <end position="305"/>
    </location>
</feature>
<keyword evidence="2" id="KW-0732">Signal</keyword>
<dbReference type="Proteomes" id="UP001295444">
    <property type="component" value="Chromosome 06"/>
</dbReference>
<dbReference type="EMBL" id="OW240917">
    <property type="protein sequence ID" value="CAH2301383.1"/>
    <property type="molecule type" value="Genomic_DNA"/>
</dbReference>
<accession>A0AAD1SIS4</accession>
<gene>
    <name evidence="3" type="ORF">PECUL_23A030236</name>
</gene>
<feature type="region of interest" description="Disordered" evidence="1">
    <location>
        <begin position="215"/>
        <end position="305"/>
    </location>
</feature>
<name>A0AAD1SIS4_PELCU</name>
<protein>
    <submittedName>
        <fullName evidence="3">Uncharacterized protein</fullName>
    </submittedName>
</protein>
<proteinExistence type="predicted"/>
<feature type="compositionally biased region" description="Basic and acidic residues" evidence="1">
    <location>
        <begin position="223"/>
        <end position="238"/>
    </location>
</feature>
<organism evidence="3 4">
    <name type="scientific">Pelobates cultripes</name>
    <name type="common">Western spadefoot toad</name>
    <dbReference type="NCBI Taxonomy" id="61616"/>
    <lineage>
        <taxon>Eukaryota</taxon>
        <taxon>Metazoa</taxon>
        <taxon>Chordata</taxon>
        <taxon>Craniata</taxon>
        <taxon>Vertebrata</taxon>
        <taxon>Euteleostomi</taxon>
        <taxon>Amphibia</taxon>
        <taxon>Batrachia</taxon>
        <taxon>Anura</taxon>
        <taxon>Pelobatoidea</taxon>
        <taxon>Pelobatidae</taxon>
        <taxon>Pelobates</taxon>
    </lineage>
</organism>
<dbReference type="AlphaFoldDB" id="A0AAD1SIS4"/>
<evidence type="ECO:0000256" key="1">
    <source>
        <dbReference type="SAM" id="MobiDB-lite"/>
    </source>
</evidence>
<keyword evidence="4" id="KW-1185">Reference proteome</keyword>
<sequence>MKLVLLVCIWLLSETYALPTQTSTVDSKRTCCEPEPQLVLQGQDSKHGLKVFLFEFQPEKGPTPKVDAENDVYKATLYGTGKPNLYHQPYDMESFNGNDTVNLVDTEVETATTSFVDFLNTTQENTDTTKKHIGDLKPKDYFGKGDYSQSHSRLTFSDILKQYGVLPESNAITPTIEPYYGDENITNRRNDPEEYYPTEGSAFADIPNYNETYGVTAIPPVEKSTDNQKARGRIDTMRKNTKNKKKELDSAESASIEKTKVSRKKHASGHRKKNGKHRDVSKSSNSRQTSENTSESDSESGQRFD</sequence>